<dbReference type="CDD" id="cd03445">
    <property type="entry name" value="Thioesterase_II_repeat2"/>
    <property type="match status" value="1"/>
</dbReference>
<gene>
    <name evidence="5" type="ORF">ACFO0A_07570</name>
</gene>
<dbReference type="PANTHER" id="PTHR11066:SF34">
    <property type="entry name" value="ACYL-COENZYME A THIOESTERASE 8"/>
    <property type="match status" value="1"/>
</dbReference>
<dbReference type="InterPro" id="IPR049449">
    <property type="entry name" value="TesB_ACOT8-like_N"/>
</dbReference>
<protein>
    <submittedName>
        <fullName evidence="5">Acyl-CoA thioesterase</fullName>
    </submittedName>
</protein>
<feature type="domain" description="Acyl-CoA thioesterase-like N-terminal HotDog" evidence="4">
    <location>
        <begin position="60"/>
        <end position="136"/>
    </location>
</feature>
<feature type="domain" description="Acyl-CoA thioesterase 2 C-terminal" evidence="3">
    <location>
        <begin position="197"/>
        <end position="303"/>
    </location>
</feature>
<dbReference type="InterPro" id="IPR029069">
    <property type="entry name" value="HotDog_dom_sf"/>
</dbReference>
<accession>A0ABV8RPY7</accession>
<dbReference type="SUPFAM" id="SSF54637">
    <property type="entry name" value="Thioesterase/thiol ester dehydrase-isomerase"/>
    <property type="match status" value="2"/>
</dbReference>
<organism evidence="5 6">
    <name type="scientific">Novosphingobium tardum</name>
    <dbReference type="NCBI Taxonomy" id="1538021"/>
    <lineage>
        <taxon>Bacteria</taxon>
        <taxon>Pseudomonadati</taxon>
        <taxon>Pseudomonadota</taxon>
        <taxon>Alphaproteobacteria</taxon>
        <taxon>Sphingomonadales</taxon>
        <taxon>Sphingomonadaceae</taxon>
        <taxon>Novosphingobium</taxon>
    </lineage>
</organism>
<sequence length="308" mass="34620">MTTEPANDDVASRIERVRAGRSSVPPEKLIRNLLRLFDLKPGEEEHTFTFPPLPRVTRDRLFGGQVIAQAMVAAARTVPAPKQIHSLHAYFLRAGDEGLPTDFTVRLDFDGRSLSNRRVIVRQQDKVIFNLTASFMAPAEGLSHQLAMPDVLGPEEVWSAEELVANIPDLPERAIENLARPRPFEMRGVRPRPQERATRHYQWMRAVAPMPDDPLMHRAALGFASDMGLLSTCMLPHGLDWATPGLFSTSLDHAMWFHADFRADEWLLYMMDTDWSGGSRGLNRGSIYRRDGTLVASAVQEGLLRFAP</sequence>
<dbReference type="InterPro" id="IPR025652">
    <property type="entry name" value="TesB_C"/>
</dbReference>
<evidence type="ECO:0000313" key="6">
    <source>
        <dbReference type="Proteomes" id="UP001595828"/>
    </source>
</evidence>
<dbReference type="InterPro" id="IPR042171">
    <property type="entry name" value="Acyl-CoA_hotdog"/>
</dbReference>
<dbReference type="Proteomes" id="UP001595828">
    <property type="component" value="Unassembled WGS sequence"/>
</dbReference>
<dbReference type="Pfam" id="PF02551">
    <property type="entry name" value="Acyl_CoA_thio"/>
    <property type="match status" value="1"/>
</dbReference>
<proteinExistence type="inferred from homology"/>
<comment type="similarity">
    <text evidence="1">Belongs to the C/M/P thioester hydrolase family.</text>
</comment>
<evidence type="ECO:0000313" key="5">
    <source>
        <dbReference type="EMBL" id="MFC4294920.1"/>
    </source>
</evidence>
<dbReference type="CDD" id="cd03444">
    <property type="entry name" value="Thioesterase_II_repeat1"/>
    <property type="match status" value="1"/>
</dbReference>
<evidence type="ECO:0000259" key="4">
    <source>
        <dbReference type="Pfam" id="PF13622"/>
    </source>
</evidence>
<name>A0ABV8RPY7_9SPHN</name>
<reference evidence="6" key="1">
    <citation type="journal article" date="2019" name="Int. J. Syst. Evol. Microbiol.">
        <title>The Global Catalogue of Microorganisms (GCM) 10K type strain sequencing project: providing services to taxonomists for standard genome sequencing and annotation.</title>
        <authorList>
            <consortium name="The Broad Institute Genomics Platform"/>
            <consortium name="The Broad Institute Genome Sequencing Center for Infectious Disease"/>
            <person name="Wu L."/>
            <person name="Ma J."/>
        </authorList>
    </citation>
    <scope>NUCLEOTIDE SEQUENCE [LARGE SCALE GENOMIC DNA]</scope>
    <source>
        <strain evidence="6">CGMCC 1.12989</strain>
    </source>
</reference>
<keyword evidence="2" id="KW-0378">Hydrolase</keyword>
<comment type="caution">
    <text evidence="5">The sequence shown here is derived from an EMBL/GenBank/DDBJ whole genome shotgun (WGS) entry which is preliminary data.</text>
</comment>
<evidence type="ECO:0000256" key="2">
    <source>
        <dbReference type="ARBA" id="ARBA00022801"/>
    </source>
</evidence>
<dbReference type="Pfam" id="PF13622">
    <property type="entry name" value="4HBT_3"/>
    <property type="match status" value="1"/>
</dbReference>
<dbReference type="RefSeq" id="WP_379538402.1">
    <property type="nucleotide sequence ID" value="NZ_JBHSDR010000004.1"/>
</dbReference>
<dbReference type="PANTHER" id="PTHR11066">
    <property type="entry name" value="ACYL-COA THIOESTERASE"/>
    <property type="match status" value="1"/>
</dbReference>
<dbReference type="InterPro" id="IPR003703">
    <property type="entry name" value="Acyl_CoA_thio"/>
</dbReference>
<evidence type="ECO:0000259" key="3">
    <source>
        <dbReference type="Pfam" id="PF02551"/>
    </source>
</evidence>
<evidence type="ECO:0000256" key="1">
    <source>
        <dbReference type="ARBA" id="ARBA00006538"/>
    </source>
</evidence>
<keyword evidence="6" id="KW-1185">Reference proteome</keyword>
<dbReference type="Gene3D" id="2.40.160.210">
    <property type="entry name" value="Acyl-CoA thioesterase, double hotdog domain"/>
    <property type="match status" value="1"/>
</dbReference>
<dbReference type="EMBL" id="JBHSDR010000004">
    <property type="protein sequence ID" value="MFC4294920.1"/>
    <property type="molecule type" value="Genomic_DNA"/>
</dbReference>